<keyword evidence="3" id="KW-1185">Reference proteome</keyword>
<evidence type="ECO:0000313" key="3">
    <source>
        <dbReference type="Proteomes" id="UP001456524"/>
    </source>
</evidence>
<feature type="compositionally biased region" description="Basic and acidic residues" evidence="1">
    <location>
        <begin position="21"/>
        <end position="50"/>
    </location>
</feature>
<comment type="caution">
    <text evidence="2">The sequence shown here is derived from an EMBL/GenBank/DDBJ whole genome shotgun (WGS) entry which is preliminary data.</text>
</comment>
<feature type="region of interest" description="Disordered" evidence="1">
    <location>
        <begin position="231"/>
        <end position="261"/>
    </location>
</feature>
<feature type="region of interest" description="Disordered" evidence="1">
    <location>
        <begin position="1"/>
        <end position="77"/>
    </location>
</feature>
<gene>
    <name evidence="2" type="ORF">IWX90DRAFT_214161</name>
</gene>
<proteinExistence type="predicted"/>
<dbReference type="EMBL" id="JBBWUH010000005">
    <property type="protein sequence ID" value="KAK8166470.1"/>
    <property type="molecule type" value="Genomic_DNA"/>
</dbReference>
<evidence type="ECO:0000313" key="2">
    <source>
        <dbReference type="EMBL" id="KAK8166470.1"/>
    </source>
</evidence>
<dbReference type="Proteomes" id="UP001456524">
    <property type="component" value="Unassembled WGS sequence"/>
</dbReference>
<protein>
    <submittedName>
        <fullName evidence="2">Uncharacterized protein</fullName>
    </submittedName>
</protein>
<accession>A0ABR1XTA7</accession>
<evidence type="ECO:0000256" key="1">
    <source>
        <dbReference type="SAM" id="MobiDB-lite"/>
    </source>
</evidence>
<organism evidence="2 3">
    <name type="scientific">Phyllosticta citrichinensis</name>
    <dbReference type="NCBI Taxonomy" id="1130410"/>
    <lineage>
        <taxon>Eukaryota</taxon>
        <taxon>Fungi</taxon>
        <taxon>Dikarya</taxon>
        <taxon>Ascomycota</taxon>
        <taxon>Pezizomycotina</taxon>
        <taxon>Dothideomycetes</taxon>
        <taxon>Dothideomycetes incertae sedis</taxon>
        <taxon>Botryosphaeriales</taxon>
        <taxon>Phyllostictaceae</taxon>
        <taxon>Phyllosticta</taxon>
    </lineage>
</organism>
<sequence>MSDGSDTRAMYGDDFEDVDSSSERESETKRHGIADHVRFSSQDDRIDENSWSRSSSQSSGRQHSAYQPYSPGLDSGTYTESMERMNYWSNPKIAHSVGTSVQPPVLTTTSQDLTEGLQHKIDDDLGSFALKFGLLASPTSTSHVDVLPNSEERSFGGATSPAETMRIRRQMMSYQQNQVQTQAQQNQTMPYMQQQMLKLHSQALHRMRQMDDMGLPAQRHDIPLRVKSPVSLLTQSQSTSSVTTPVPVRQRGARTPRSRPV</sequence>
<feature type="compositionally biased region" description="Basic residues" evidence="1">
    <location>
        <begin position="251"/>
        <end position="261"/>
    </location>
</feature>
<feature type="compositionally biased region" description="Low complexity" evidence="1">
    <location>
        <begin position="231"/>
        <end position="248"/>
    </location>
</feature>
<feature type="compositionally biased region" description="Low complexity" evidence="1">
    <location>
        <begin position="51"/>
        <end position="64"/>
    </location>
</feature>
<reference evidence="2 3" key="1">
    <citation type="journal article" date="2022" name="G3 (Bethesda)">
        <title>Enemy or ally: a genomic approach to elucidate the lifestyle of Phyllosticta citrichinaensis.</title>
        <authorList>
            <person name="Buijs V.A."/>
            <person name="Groenewald J.Z."/>
            <person name="Haridas S."/>
            <person name="LaButti K.M."/>
            <person name="Lipzen A."/>
            <person name="Martin F.M."/>
            <person name="Barry K."/>
            <person name="Grigoriev I.V."/>
            <person name="Crous P.W."/>
            <person name="Seidl M.F."/>
        </authorList>
    </citation>
    <scope>NUCLEOTIDE SEQUENCE [LARGE SCALE GENOMIC DNA]</scope>
    <source>
        <strain evidence="2 3">CBS 129764</strain>
    </source>
</reference>
<name>A0ABR1XTA7_9PEZI</name>